<dbReference type="RefSeq" id="WP_188683754.1">
    <property type="nucleotide sequence ID" value="NZ_BMIS01000004.1"/>
</dbReference>
<reference evidence="1" key="2">
    <citation type="submission" date="2020-09" db="EMBL/GenBank/DDBJ databases">
        <authorList>
            <person name="Sun Q."/>
            <person name="Zhou Y."/>
        </authorList>
    </citation>
    <scope>NUCLEOTIDE SEQUENCE</scope>
    <source>
        <strain evidence="1">CGMCC 1.15388</strain>
    </source>
</reference>
<evidence type="ECO:0000313" key="1">
    <source>
        <dbReference type="EMBL" id="GGE66450.1"/>
    </source>
</evidence>
<gene>
    <name evidence="1" type="ORF">GCM10011401_12170</name>
</gene>
<reference evidence="1" key="1">
    <citation type="journal article" date="2014" name="Int. J. Syst. Evol. Microbiol.">
        <title>Complete genome sequence of Corynebacterium casei LMG S-19264T (=DSM 44701T), isolated from a smear-ripened cheese.</title>
        <authorList>
            <consortium name="US DOE Joint Genome Institute (JGI-PGF)"/>
            <person name="Walter F."/>
            <person name="Albersmeier A."/>
            <person name="Kalinowski J."/>
            <person name="Ruckert C."/>
        </authorList>
    </citation>
    <scope>NUCLEOTIDE SEQUENCE</scope>
    <source>
        <strain evidence="1">CGMCC 1.15388</strain>
    </source>
</reference>
<evidence type="ECO:0008006" key="3">
    <source>
        <dbReference type="Google" id="ProtNLM"/>
    </source>
</evidence>
<dbReference type="Pfam" id="PF10698">
    <property type="entry name" value="DUF2505"/>
    <property type="match status" value="1"/>
</dbReference>
<proteinExistence type="predicted"/>
<name>A0A917AQK9_9MICC</name>
<accession>A0A917AQK9</accession>
<organism evidence="1 2">
    <name type="scientific">Nesterenkonia cremea</name>
    <dbReference type="NCBI Taxonomy" id="1882340"/>
    <lineage>
        <taxon>Bacteria</taxon>
        <taxon>Bacillati</taxon>
        <taxon>Actinomycetota</taxon>
        <taxon>Actinomycetes</taxon>
        <taxon>Micrococcales</taxon>
        <taxon>Micrococcaceae</taxon>
        <taxon>Nesterenkonia</taxon>
    </lineage>
</organism>
<evidence type="ECO:0000313" key="2">
    <source>
        <dbReference type="Proteomes" id="UP000633136"/>
    </source>
</evidence>
<protein>
    <recommendedName>
        <fullName evidence="3">DUF2505 domain-containing protein</fullName>
    </recommendedName>
</protein>
<dbReference type="Proteomes" id="UP000633136">
    <property type="component" value="Unassembled WGS sequence"/>
</dbReference>
<sequence>MALEKETVITHDVSEIITAYTSKAFHEHLASKVGSELRSFEVKGTPDGGCEVVSQQAMSVDKLPEIAKKVVKGEVQVTVDEKWSPADEGGSRRSDMTVKIQGAPITAEASQNLHARDGETLSTVRGDITVKIPLIGNKVKSAAEPYMRKFVELQAREVSKWIEKNG</sequence>
<comment type="caution">
    <text evidence="1">The sequence shown here is derived from an EMBL/GenBank/DDBJ whole genome shotgun (WGS) entry which is preliminary data.</text>
</comment>
<keyword evidence="2" id="KW-1185">Reference proteome</keyword>
<dbReference type="AlphaFoldDB" id="A0A917AQK9"/>
<dbReference type="InterPro" id="IPR019639">
    <property type="entry name" value="DUF2505"/>
</dbReference>
<dbReference type="EMBL" id="BMIS01000004">
    <property type="protein sequence ID" value="GGE66450.1"/>
    <property type="molecule type" value="Genomic_DNA"/>
</dbReference>